<dbReference type="InterPro" id="IPR038765">
    <property type="entry name" value="Papain-like_cys_pep_sf"/>
</dbReference>
<keyword evidence="2" id="KW-0645">Protease</keyword>
<dbReference type="Proteomes" id="UP000177515">
    <property type="component" value="Chromosome 1"/>
</dbReference>
<reference evidence="6 7" key="1">
    <citation type="submission" date="2016-10" db="EMBL/GenBank/DDBJ databases">
        <title>Complete genome sequences of three Cupriavidus strains isolated from various Malaysian environments.</title>
        <authorList>
            <person name="Abdullah A.A.-A."/>
            <person name="Shafie N.A.H."/>
            <person name="Lau N.S."/>
        </authorList>
    </citation>
    <scope>NUCLEOTIDE SEQUENCE [LARGE SCALE GENOMIC DNA]</scope>
    <source>
        <strain evidence="6 7">USMAA1020</strain>
    </source>
</reference>
<keyword evidence="7" id="KW-1185">Reference proteome</keyword>
<dbReference type="Gene3D" id="3.90.1720.10">
    <property type="entry name" value="endopeptidase domain like (from Nostoc punctiforme)"/>
    <property type="match status" value="1"/>
</dbReference>
<sequence>MREADLRQAIATEARTWLGTPYHHQGAVKGAGADCAMLLVEVYHACGLIPRIDPRPYPADWHLHRDAERFLGWVEQYATPVEVPQRGDVALYRFGRCASHGAIVLDWPEVIHASLRDGEVVLADATRNADLAKPGRSAGFFTLFA</sequence>
<gene>
    <name evidence="6" type="ORF">BKK80_09105</name>
</gene>
<keyword evidence="4" id="KW-0788">Thiol protease</keyword>
<dbReference type="SUPFAM" id="SSF54001">
    <property type="entry name" value="Cysteine proteinases"/>
    <property type="match status" value="1"/>
</dbReference>
<organism evidence="6 7">
    <name type="scientific">Cupriavidus malaysiensis</name>
    <dbReference type="NCBI Taxonomy" id="367825"/>
    <lineage>
        <taxon>Bacteria</taxon>
        <taxon>Pseudomonadati</taxon>
        <taxon>Pseudomonadota</taxon>
        <taxon>Betaproteobacteria</taxon>
        <taxon>Burkholderiales</taxon>
        <taxon>Burkholderiaceae</taxon>
        <taxon>Cupriavidus</taxon>
    </lineage>
</organism>
<proteinExistence type="inferred from homology"/>
<dbReference type="GO" id="GO:0016787">
    <property type="term" value="F:hydrolase activity"/>
    <property type="evidence" value="ECO:0007669"/>
    <property type="project" value="UniProtKB-KW"/>
</dbReference>
<evidence type="ECO:0000256" key="3">
    <source>
        <dbReference type="ARBA" id="ARBA00022801"/>
    </source>
</evidence>
<dbReference type="Pfam" id="PF00877">
    <property type="entry name" value="NLPC_P60"/>
    <property type="match status" value="1"/>
</dbReference>
<feature type="domain" description="NlpC/P60" evidence="5">
    <location>
        <begin position="4"/>
        <end position="142"/>
    </location>
</feature>
<accession>A0ABM6F3H2</accession>
<dbReference type="RefSeq" id="WP_071069152.1">
    <property type="nucleotide sequence ID" value="NZ_CP017754.1"/>
</dbReference>
<evidence type="ECO:0000256" key="2">
    <source>
        <dbReference type="ARBA" id="ARBA00022670"/>
    </source>
</evidence>
<protein>
    <submittedName>
        <fullName evidence="6">Hydrolase</fullName>
    </submittedName>
</protein>
<keyword evidence="3 6" id="KW-0378">Hydrolase</keyword>
<comment type="similarity">
    <text evidence="1">Belongs to the peptidase C40 family.</text>
</comment>
<dbReference type="EMBL" id="CP017754">
    <property type="protein sequence ID" value="AOZ05969.1"/>
    <property type="molecule type" value="Genomic_DNA"/>
</dbReference>
<evidence type="ECO:0000256" key="4">
    <source>
        <dbReference type="ARBA" id="ARBA00022807"/>
    </source>
</evidence>
<dbReference type="InterPro" id="IPR000064">
    <property type="entry name" value="NLP_P60_dom"/>
</dbReference>
<dbReference type="PROSITE" id="PS51935">
    <property type="entry name" value="NLPC_P60"/>
    <property type="match status" value="1"/>
</dbReference>
<evidence type="ECO:0000313" key="7">
    <source>
        <dbReference type="Proteomes" id="UP000177515"/>
    </source>
</evidence>
<evidence type="ECO:0000256" key="1">
    <source>
        <dbReference type="ARBA" id="ARBA00007074"/>
    </source>
</evidence>
<name>A0ABM6F3H2_9BURK</name>
<evidence type="ECO:0000313" key="6">
    <source>
        <dbReference type="EMBL" id="AOZ05969.1"/>
    </source>
</evidence>
<evidence type="ECO:0000259" key="5">
    <source>
        <dbReference type="PROSITE" id="PS51935"/>
    </source>
</evidence>